<dbReference type="Proteomes" id="UP000276133">
    <property type="component" value="Unassembled WGS sequence"/>
</dbReference>
<evidence type="ECO:0000256" key="1">
    <source>
        <dbReference type="PROSITE-ProRule" id="PRU00221"/>
    </source>
</evidence>
<reference evidence="4 5" key="1">
    <citation type="journal article" date="2018" name="Sci. Rep.">
        <title>Genomic signatures of local adaptation to the degree of environmental predictability in rotifers.</title>
        <authorList>
            <person name="Franch-Gras L."/>
            <person name="Hahn C."/>
            <person name="Garcia-Roger E.M."/>
            <person name="Carmona M.J."/>
            <person name="Serra M."/>
            <person name="Gomez A."/>
        </authorList>
    </citation>
    <scope>NUCLEOTIDE SEQUENCE [LARGE SCALE GENOMIC DNA]</scope>
    <source>
        <strain evidence="4">HYR1</strain>
    </source>
</reference>
<name>A0A3M7R6S9_BRAPC</name>
<evidence type="ECO:0000313" key="4">
    <source>
        <dbReference type="EMBL" id="RNA19313.1"/>
    </source>
</evidence>
<feature type="compositionally biased region" description="Basic and acidic residues" evidence="3">
    <location>
        <begin position="412"/>
        <end position="431"/>
    </location>
</feature>
<dbReference type="InterPro" id="IPR001680">
    <property type="entry name" value="WD40_rpt"/>
</dbReference>
<evidence type="ECO:0000256" key="2">
    <source>
        <dbReference type="SAM" id="Coils"/>
    </source>
</evidence>
<evidence type="ECO:0000256" key="3">
    <source>
        <dbReference type="SAM" id="MobiDB-lite"/>
    </source>
</evidence>
<dbReference type="Gene3D" id="2.130.10.10">
    <property type="entry name" value="YVTN repeat-like/Quinoprotein amine dehydrogenase"/>
    <property type="match status" value="1"/>
</dbReference>
<gene>
    <name evidence="4" type="ORF">BpHYR1_017968</name>
</gene>
<sequence>MKIDYASNRSNQILAVGEEKSVRIYDSKKAEEVSTILPLPIDESKFEIKSIAYSRNMKYLYVLLNEEIWIFYTNKDPVVDIIHDKKNNYLITKIELKDMYEIQYWTLPDLIFVDKIYFSTLMTAFNRINDNVLVGFENGSLETSKVIKLSKDCSNKPLSEVEIQRILTKSDKYEHKQKVEMIDVCHNLSFFLSFSKDGQIKIWNQTKKLIVEINLDRTLSACCFLNDRGDIITSWQKHLFKISLDKIIPELRFLPEDNTSLINDSEIFNEEYNFENENESIFDMSKYLNPYNLKLNNEGKIEASALKKNKDKKENKLNHLDHIDAHADGFDFTDGSLNSSNESSFSFLSSPRTDSSENLIKIDLTLDSHLRNKEIHQYLVNILIKNKKTEKKSSFPKQWKSFPKVGKSPSRTPEHSSPDISPRGDDIKNEEIETSISKSENKNSKLNNEKQEIASKQVLNNFFSTDKMKESNKENHRNNVQSVFTHLNTNEKSHKERLIVPLSVGTYSRSAMPLKNDEKDSYCKRKNKSVDLKEHSNKNKINVQKKNKVNEANKQLKNSATRRTKTAKTEPLILDSNLQRNKNIKNKIFEFNLENYETSFKEEIFDLNQTNQATEANTLPNFHSSSVLGESLKNEKLQGVKALDNQFKSIKFADSFDQNNAEDLFNHLYLNCTLPKRISSGVYQIGKFNDVKKNKKVIDEKLIGNVSIENMEIKIDSRSENTEINIPFFEDWIENYKFKKNDLSKRMKQAKLKREILILKKRENLLSSIYRENSKLKLFSSKDDKSQSSNNNSKFNGSNFEEASNLKLSIDNIKSAYFVSQLEMEEILKEVNEKLFSDKKSNLNEKSYQLLDNYGKNFLNSREIKINLKKRNKRNEIYNNLHSKSLSYKTFRSESRSNKSLNQSNIKTSKSSSVLVKSASSIPSKTNFDELRGYPEIKLRVNFPGSPEKYLLPIRFPKLYRNLIKKLKDF</sequence>
<dbReference type="PANTHER" id="PTHR45532:SF3">
    <property type="match status" value="1"/>
</dbReference>
<dbReference type="InterPro" id="IPR015943">
    <property type="entry name" value="WD40/YVTN_repeat-like_dom_sf"/>
</dbReference>
<dbReference type="AlphaFoldDB" id="A0A3M7R6S9"/>
<organism evidence="4 5">
    <name type="scientific">Brachionus plicatilis</name>
    <name type="common">Marine rotifer</name>
    <name type="synonym">Brachionus muelleri</name>
    <dbReference type="NCBI Taxonomy" id="10195"/>
    <lineage>
        <taxon>Eukaryota</taxon>
        <taxon>Metazoa</taxon>
        <taxon>Spiralia</taxon>
        <taxon>Gnathifera</taxon>
        <taxon>Rotifera</taxon>
        <taxon>Eurotatoria</taxon>
        <taxon>Monogononta</taxon>
        <taxon>Pseudotrocha</taxon>
        <taxon>Ploima</taxon>
        <taxon>Brachionidae</taxon>
        <taxon>Brachionus</taxon>
    </lineage>
</organism>
<feature type="compositionally biased region" description="Basic and acidic residues" evidence="3">
    <location>
        <begin position="439"/>
        <end position="453"/>
    </location>
</feature>
<dbReference type="STRING" id="10195.A0A3M7R6S9"/>
<keyword evidence="1" id="KW-0853">WD repeat</keyword>
<proteinExistence type="predicted"/>
<dbReference type="OrthoDB" id="6262491at2759"/>
<dbReference type="SUPFAM" id="SSF50978">
    <property type="entry name" value="WD40 repeat-like"/>
    <property type="match status" value="1"/>
</dbReference>
<accession>A0A3M7R6S9</accession>
<dbReference type="PROSITE" id="PS50082">
    <property type="entry name" value="WD_REPEATS_2"/>
    <property type="match status" value="1"/>
</dbReference>
<dbReference type="EMBL" id="REGN01004072">
    <property type="protein sequence ID" value="RNA19313.1"/>
    <property type="molecule type" value="Genomic_DNA"/>
</dbReference>
<dbReference type="PANTHER" id="PTHR45532">
    <property type="entry name" value="WD REPEAT-CONTAINING PROTEIN 97"/>
    <property type="match status" value="1"/>
</dbReference>
<feature type="coiled-coil region" evidence="2">
    <location>
        <begin position="733"/>
        <end position="760"/>
    </location>
</feature>
<feature type="region of interest" description="Disordered" evidence="3">
    <location>
        <begin position="393"/>
        <end position="453"/>
    </location>
</feature>
<feature type="repeat" description="WD" evidence="1">
    <location>
        <begin position="172"/>
        <end position="204"/>
    </location>
</feature>
<comment type="caution">
    <text evidence="4">The sequence shown here is derived from an EMBL/GenBank/DDBJ whole genome shotgun (WGS) entry which is preliminary data.</text>
</comment>
<dbReference type="InterPro" id="IPR036322">
    <property type="entry name" value="WD40_repeat_dom_sf"/>
</dbReference>
<keyword evidence="2" id="KW-0175">Coiled coil</keyword>
<keyword evidence="5" id="KW-1185">Reference proteome</keyword>
<evidence type="ECO:0000313" key="5">
    <source>
        <dbReference type="Proteomes" id="UP000276133"/>
    </source>
</evidence>
<protein>
    <submittedName>
        <fullName evidence="4">Uncharacterized protein</fullName>
    </submittedName>
</protein>